<protein>
    <recommendedName>
        <fullName evidence="3">Ankyrin repeat protein</fullName>
    </recommendedName>
</protein>
<reference evidence="1 2" key="1">
    <citation type="submission" date="2023-01" db="EMBL/GenBank/DDBJ databases">
        <title>Analysis of 21 Apiospora genomes using comparative genomics revels a genus with tremendous synthesis potential of carbohydrate active enzymes and secondary metabolites.</title>
        <authorList>
            <person name="Sorensen T."/>
        </authorList>
    </citation>
    <scope>NUCLEOTIDE SEQUENCE [LARGE SCALE GENOMIC DNA]</scope>
    <source>
        <strain evidence="1 2">CBS 114990</strain>
    </source>
</reference>
<evidence type="ECO:0000313" key="1">
    <source>
        <dbReference type="EMBL" id="KAK8087862.1"/>
    </source>
</evidence>
<dbReference type="RefSeq" id="XP_066670756.1">
    <property type="nucleotide sequence ID" value="XM_066807138.1"/>
</dbReference>
<dbReference type="Proteomes" id="UP001433268">
    <property type="component" value="Unassembled WGS sequence"/>
</dbReference>
<keyword evidence="2" id="KW-1185">Reference proteome</keyword>
<evidence type="ECO:0000313" key="2">
    <source>
        <dbReference type="Proteomes" id="UP001433268"/>
    </source>
</evidence>
<sequence length="277" mass="31232">MFRLVPSIFRNCPDQLPQSCPNQGMQLLELPWDVFRLVIRAMVQDQGRQSMKSRVLCRAFANEVLDAVIRTRAIEDIVEADETVLERLRPRFDIIARYLHHRVLTDRRDDSHPWILTIRETSEVLARHMAPLGDHVPLDRIEASACLCLAVNAGDGVFKGLLQLKDHDRSYAKEHLQGGTAENCLAVASWMGNFALVQSLLDQNPTNSGAQTDPDPLYLFGRPSWAAAVNGNVDLFEFFLKRGSKPFEPTFKWNRRLILGDTPSAPQPTWVTTASSA</sequence>
<proteinExistence type="predicted"/>
<evidence type="ECO:0008006" key="3">
    <source>
        <dbReference type="Google" id="ProtNLM"/>
    </source>
</evidence>
<organism evidence="1 2">
    <name type="scientific">Apiospora hydei</name>
    <dbReference type="NCBI Taxonomy" id="1337664"/>
    <lineage>
        <taxon>Eukaryota</taxon>
        <taxon>Fungi</taxon>
        <taxon>Dikarya</taxon>
        <taxon>Ascomycota</taxon>
        <taxon>Pezizomycotina</taxon>
        <taxon>Sordariomycetes</taxon>
        <taxon>Xylariomycetidae</taxon>
        <taxon>Amphisphaeriales</taxon>
        <taxon>Apiosporaceae</taxon>
        <taxon>Apiospora</taxon>
    </lineage>
</organism>
<dbReference type="GeneID" id="92040198"/>
<dbReference type="SUPFAM" id="SSF140860">
    <property type="entry name" value="Pseudo ankyrin repeat-like"/>
    <property type="match status" value="1"/>
</dbReference>
<dbReference type="EMBL" id="JAQQWN010000004">
    <property type="protein sequence ID" value="KAK8087862.1"/>
    <property type="molecule type" value="Genomic_DNA"/>
</dbReference>
<gene>
    <name evidence="1" type="ORF">PG997_002823</name>
</gene>
<name>A0ABR1WXH5_9PEZI</name>
<accession>A0ABR1WXH5</accession>
<comment type="caution">
    <text evidence="1">The sequence shown here is derived from an EMBL/GenBank/DDBJ whole genome shotgun (WGS) entry which is preliminary data.</text>
</comment>